<feature type="transmembrane region" description="Helical" evidence="9">
    <location>
        <begin position="174"/>
        <end position="193"/>
    </location>
</feature>
<dbReference type="GO" id="GO:0005886">
    <property type="term" value="C:plasma membrane"/>
    <property type="evidence" value="ECO:0007669"/>
    <property type="project" value="UniProtKB-SubCell"/>
</dbReference>
<evidence type="ECO:0000256" key="2">
    <source>
        <dbReference type="ARBA" id="ARBA00022448"/>
    </source>
</evidence>
<keyword evidence="2" id="KW-0813">Transport</keyword>
<dbReference type="InterPro" id="IPR001851">
    <property type="entry name" value="ABC_transp_permease"/>
</dbReference>
<evidence type="ECO:0000256" key="3">
    <source>
        <dbReference type="ARBA" id="ARBA00022475"/>
    </source>
</evidence>
<keyword evidence="6 9" id="KW-1133">Transmembrane helix</keyword>
<organism evidence="10 11">
    <name type="scientific">Agrococcus jenensis</name>
    <dbReference type="NCBI Taxonomy" id="46353"/>
    <lineage>
        <taxon>Bacteria</taxon>
        <taxon>Bacillati</taxon>
        <taxon>Actinomycetota</taxon>
        <taxon>Actinomycetes</taxon>
        <taxon>Micrococcales</taxon>
        <taxon>Microbacteriaceae</taxon>
        <taxon>Agrococcus</taxon>
    </lineage>
</organism>
<feature type="transmembrane region" description="Helical" evidence="9">
    <location>
        <begin position="304"/>
        <end position="324"/>
    </location>
</feature>
<feature type="transmembrane region" description="Helical" evidence="9">
    <location>
        <begin position="82"/>
        <end position="100"/>
    </location>
</feature>
<dbReference type="PANTHER" id="PTHR32196:SF71">
    <property type="entry name" value="AUTOINDUCER 2 IMPORT SYSTEM PERMEASE PROTEIN LSRD"/>
    <property type="match status" value="1"/>
</dbReference>
<dbReference type="CDD" id="cd06579">
    <property type="entry name" value="TM_PBP1_transp_AraH_like"/>
    <property type="match status" value="1"/>
</dbReference>
<evidence type="ECO:0000313" key="10">
    <source>
        <dbReference type="EMBL" id="ROR66989.1"/>
    </source>
</evidence>
<feature type="transmembrane region" description="Helical" evidence="9">
    <location>
        <begin position="50"/>
        <end position="75"/>
    </location>
</feature>
<dbReference type="EMBL" id="RKHJ01000001">
    <property type="protein sequence ID" value="ROR66989.1"/>
    <property type="molecule type" value="Genomic_DNA"/>
</dbReference>
<comment type="subcellular location">
    <subcellularLocation>
        <location evidence="1">Cell membrane</location>
        <topology evidence="1">Multi-pass membrane protein</topology>
    </subcellularLocation>
</comment>
<keyword evidence="3" id="KW-1003">Cell membrane</keyword>
<dbReference type="Pfam" id="PF02653">
    <property type="entry name" value="BPD_transp_2"/>
    <property type="match status" value="1"/>
</dbReference>
<evidence type="ECO:0000256" key="8">
    <source>
        <dbReference type="ARBA" id="ARBA00039381"/>
    </source>
</evidence>
<feature type="transmembrane region" description="Helical" evidence="9">
    <location>
        <begin position="135"/>
        <end position="154"/>
    </location>
</feature>
<reference evidence="10 11" key="1">
    <citation type="submission" date="2018-11" db="EMBL/GenBank/DDBJ databases">
        <title>Sequencing the genomes of 1000 actinobacteria strains.</title>
        <authorList>
            <person name="Klenk H.-P."/>
        </authorList>
    </citation>
    <scope>NUCLEOTIDE SEQUENCE [LARGE SCALE GENOMIC DNA]</scope>
    <source>
        <strain evidence="10 11">DSM 9580</strain>
    </source>
</reference>
<comment type="caution">
    <text evidence="10">The sequence shown here is derived from an EMBL/GenBank/DDBJ whole genome shotgun (WGS) entry which is preliminary data.</text>
</comment>
<dbReference type="PANTHER" id="PTHR32196">
    <property type="entry name" value="ABC TRANSPORTER PERMEASE PROTEIN YPHD-RELATED-RELATED"/>
    <property type="match status" value="1"/>
</dbReference>
<name>A0A3N2AVD6_9MICO</name>
<dbReference type="AlphaFoldDB" id="A0A3N2AVD6"/>
<gene>
    <name evidence="10" type="ORF">EDD26_2386</name>
</gene>
<evidence type="ECO:0000256" key="9">
    <source>
        <dbReference type="SAM" id="Phobius"/>
    </source>
</evidence>
<feature type="transmembrane region" description="Helical" evidence="9">
    <location>
        <begin position="23"/>
        <end position="44"/>
    </location>
</feature>
<evidence type="ECO:0000256" key="5">
    <source>
        <dbReference type="ARBA" id="ARBA00022692"/>
    </source>
</evidence>
<dbReference type="Proteomes" id="UP000275456">
    <property type="component" value="Unassembled WGS sequence"/>
</dbReference>
<keyword evidence="5 9" id="KW-0812">Transmembrane</keyword>
<keyword evidence="7 9" id="KW-0472">Membrane</keyword>
<evidence type="ECO:0000256" key="7">
    <source>
        <dbReference type="ARBA" id="ARBA00023136"/>
    </source>
</evidence>
<accession>A0A3N2AVD6</accession>
<keyword evidence="4" id="KW-0997">Cell inner membrane</keyword>
<feature type="transmembrane region" description="Helical" evidence="9">
    <location>
        <begin position="224"/>
        <end position="245"/>
    </location>
</feature>
<keyword evidence="11" id="KW-1185">Reference proteome</keyword>
<feature type="transmembrane region" description="Helical" evidence="9">
    <location>
        <begin position="106"/>
        <end position="128"/>
    </location>
</feature>
<sequence length="329" mass="32435">MTQTPTVAAIEERRPLTERLGRVRVASWATAALLIVAVVAAVALQPNLLSPYGVASTFATFLPLVLVAVAQAIVVIGGGLDLSAGAIVALSSVVAVQVMQGEAGSVPLGFLTAIGVGLACGIVNGLVVSRLRLQPLIATFATASVFSGLALLVLPSPGGTVPAIITGTFRQAVGGVPVSVLLVVAVAAGWLVVRHLRIMRHIRATGGGPAAAFASLVPVAGAQLASYAICGVICGLAGLAVLGNSGSGDPFIGGDLALNSVAAVVVGGIALRGGIGSPIGAIAGAITLSLASTILFALSLPTSWRALAAGLVVILALALSALGAPRRQR</sequence>
<dbReference type="GO" id="GO:0022857">
    <property type="term" value="F:transmembrane transporter activity"/>
    <property type="evidence" value="ECO:0007669"/>
    <property type="project" value="InterPro"/>
</dbReference>
<evidence type="ECO:0000256" key="6">
    <source>
        <dbReference type="ARBA" id="ARBA00022989"/>
    </source>
</evidence>
<protein>
    <recommendedName>
        <fullName evidence="8">Autoinducer 2 import system permease protein LsrD</fullName>
    </recommendedName>
</protein>
<feature type="transmembrane region" description="Helical" evidence="9">
    <location>
        <begin position="251"/>
        <end position="271"/>
    </location>
</feature>
<proteinExistence type="predicted"/>
<dbReference type="RefSeq" id="WP_170165631.1">
    <property type="nucleotide sequence ID" value="NZ_RKHJ01000001.1"/>
</dbReference>
<evidence type="ECO:0000256" key="4">
    <source>
        <dbReference type="ARBA" id="ARBA00022519"/>
    </source>
</evidence>
<evidence type="ECO:0000313" key="11">
    <source>
        <dbReference type="Proteomes" id="UP000275456"/>
    </source>
</evidence>
<evidence type="ECO:0000256" key="1">
    <source>
        <dbReference type="ARBA" id="ARBA00004651"/>
    </source>
</evidence>
<feature type="transmembrane region" description="Helical" evidence="9">
    <location>
        <begin position="278"/>
        <end position="298"/>
    </location>
</feature>